<keyword evidence="14" id="KW-1185">Reference proteome</keyword>
<keyword evidence="2" id="KW-0723">Serine/threonine-protein kinase</keyword>
<dbReference type="SUPFAM" id="SSF49879">
    <property type="entry name" value="SMAD/FHA domain"/>
    <property type="match status" value="1"/>
</dbReference>
<dbReference type="Pfam" id="PF00069">
    <property type="entry name" value="Pkinase"/>
    <property type="match status" value="1"/>
</dbReference>
<dbReference type="Proteomes" id="UP000027195">
    <property type="component" value="Unassembled WGS sequence"/>
</dbReference>
<dbReference type="InterPro" id="IPR008271">
    <property type="entry name" value="Ser/Thr_kinase_AS"/>
</dbReference>
<dbReference type="Gene3D" id="2.60.200.20">
    <property type="match status" value="1"/>
</dbReference>
<evidence type="ECO:0000256" key="2">
    <source>
        <dbReference type="ARBA" id="ARBA00022527"/>
    </source>
</evidence>
<gene>
    <name evidence="13" type="ORF">BOTBODRAFT_36675</name>
</gene>
<dbReference type="InterPro" id="IPR011009">
    <property type="entry name" value="Kinase-like_dom_sf"/>
</dbReference>
<feature type="compositionally biased region" description="Basic and acidic residues" evidence="10">
    <location>
        <begin position="560"/>
        <end position="584"/>
    </location>
</feature>
<feature type="binding site" evidence="8">
    <location>
        <position position="303"/>
    </location>
    <ligand>
        <name>ATP</name>
        <dbReference type="ChEBI" id="CHEBI:30616"/>
    </ligand>
</feature>
<dbReference type="STRING" id="930990.A0A067M5A3"/>
<feature type="domain" description="Protein kinase" evidence="12">
    <location>
        <begin position="161"/>
        <end position="422"/>
    </location>
</feature>
<feature type="domain" description="FHA" evidence="11">
    <location>
        <begin position="52"/>
        <end position="117"/>
    </location>
</feature>
<dbReference type="GO" id="GO:0005524">
    <property type="term" value="F:ATP binding"/>
    <property type="evidence" value="ECO:0007669"/>
    <property type="project" value="UniProtKB-KW"/>
</dbReference>
<evidence type="ECO:0000256" key="5">
    <source>
        <dbReference type="ARBA" id="ARBA00022777"/>
    </source>
</evidence>
<protein>
    <submittedName>
        <fullName evidence="13">Uncharacterized protein</fullName>
    </submittedName>
</protein>
<feature type="compositionally biased region" description="Basic and acidic residues" evidence="10">
    <location>
        <begin position="592"/>
        <end position="601"/>
    </location>
</feature>
<evidence type="ECO:0000256" key="8">
    <source>
        <dbReference type="PIRSR" id="PIRSR630616-2"/>
    </source>
</evidence>
<proteinExistence type="inferred from homology"/>
<evidence type="ECO:0000256" key="4">
    <source>
        <dbReference type="ARBA" id="ARBA00022741"/>
    </source>
</evidence>
<dbReference type="HOGENOM" id="CLU_454129_0_0_1"/>
<dbReference type="SMART" id="SM00240">
    <property type="entry name" value="FHA"/>
    <property type="match status" value="1"/>
</dbReference>
<evidence type="ECO:0000259" key="12">
    <source>
        <dbReference type="PROSITE" id="PS50011"/>
    </source>
</evidence>
<dbReference type="SMART" id="SM00220">
    <property type="entry name" value="S_TKc"/>
    <property type="match status" value="1"/>
</dbReference>
<keyword evidence="3" id="KW-0808">Transferase</keyword>
<comment type="similarity">
    <text evidence="1">Belongs to the protein kinase superfamily. CAMK Ser/Thr protein kinase family. CHEK2 subfamily.</text>
</comment>
<evidence type="ECO:0000259" key="11">
    <source>
        <dbReference type="PROSITE" id="PS50006"/>
    </source>
</evidence>
<dbReference type="PROSITE" id="PS50011">
    <property type="entry name" value="PROTEIN_KINASE_DOM"/>
    <property type="match status" value="1"/>
</dbReference>
<feature type="region of interest" description="Disordered" evidence="10">
    <location>
        <begin position="529"/>
        <end position="601"/>
    </location>
</feature>
<dbReference type="InterPro" id="IPR000253">
    <property type="entry name" value="FHA_dom"/>
</dbReference>
<dbReference type="InterPro" id="IPR008984">
    <property type="entry name" value="SMAD_FHA_dom_sf"/>
</dbReference>
<dbReference type="PANTHER" id="PTHR24350">
    <property type="entry name" value="SERINE/THREONINE-PROTEIN KINASE IAL-RELATED"/>
    <property type="match status" value="1"/>
</dbReference>
<dbReference type="InParanoid" id="A0A067M5A3"/>
<dbReference type="OrthoDB" id="10252171at2759"/>
<dbReference type="PROSITE" id="PS50006">
    <property type="entry name" value="FHA_DOMAIN"/>
    <property type="match status" value="1"/>
</dbReference>
<evidence type="ECO:0000256" key="10">
    <source>
        <dbReference type="SAM" id="MobiDB-lite"/>
    </source>
</evidence>
<organism evidence="13 14">
    <name type="scientific">Botryobasidium botryosum (strain FD-172 SS1)</name>
    <dbReference type="NCBI Taxonomy" id="930990"/>
    <lineage>
        <taxon>Eukaryota</taxon>
        <taxon>Fungi</taxon>
        <taxon>Dikarya</taxon>
        <taxon>Basidiomycota</taxon>
        <taxon>Agaricomycotina</taxon>
        <taxon>Agaricomycetes</taxon>
        <taxon>Cantharellales</taxon>
        <taxon>Botryobasidiaceae</taxon>
        <taxon>Botryobasidium</taxon>
    </lineage>
</organism>
<feature type="binding site" evidence="8">
    <location>
        <position position="190"/>
    </location>
    <ligand>
        <name>ATP</name>
        <dbReference type="ChEBI" id="CHEBI:30616"/>
    </ligand>
</feature>
<evidence type="ECO:0000256" key="1">
    <source>
        <dbReference type="ARBA" id="ARBA00005575"/>
    </source>
</evidence>
<dbReference type="EMBL" id="KL198073">
    <property type="protein sequence ID" value="KDQ09860.1"/>
    <property type="molecule type" value="Genomic_DNA"/>
</dbReference>
<keyword evidence="4 8" id="KW-0547">Nucleotide-binding</keyword>
<evidence type="ECO:0000313" key="13">
    <source>
        <dbReference type="EMBL" id="KDQ09860.1"/>
    </source>
</evidence>
<accession>A0A067M5A3</accession>
<reference evidence="14" key="1">
    <citation type="journal article" date="2014" name="Proc. Natl. Acad. Sci. U.S.A.">
        <title>Extensive sampling of basidiomycete genomes demonstrates inadequacy of the white-rot/brown-rot paradigm for wood decay fungi.</title>
        <authorList>
            <person name="Riley R."/>
            <person name="Salamov A.A."/>
            <person name="Brown D.W."/>
            <person name="Nagy L.G."/>
            <person name="Floudas D."/>
            <person name="Held B.W."/>
            <person name="Levasseur A."/>
            <person name="Lombard V."/>
            <person name="Morin E."/>
            <person name="Otillar R."/>
            <person name="Lindquist E.A."/>
            <person name="Sun H."/>
            <person name="LaButti K.M."/>
            <person name="Schmutz J."/>
            <person name="Jabbour D."/>
            <person name="Luo H."/>
            <person name="Baker S.E."/>
            <person name="Pisabarro A.G."/>
            <person name="Walton J.D."/>
            <person name="Blanchette R.A."/>
            <person name="Henrissat B."/>
            <person name="Martin F."/>
            <person name="Cullen D."/>
            <person name="Hibbett D.S."/>
            <person name="Grigoriev I.V."/>
        </authorList>
    </citation>
    <scope>NUCLEOTIDE SEQUENCE [LARGE SCALE GENOMIC DNA]</scope>
    <source>
        <strain evidence="14">FD-172 SS1</strain>
    </source>
</reference>
<dbReference type="Pfam" id="PF00498">
    <property type="entry name" value="FHA"/>
    <property type="match status" value="1"/>
</dbReference>
<sequence>MSQSSSDSILYDATHAIQNDDGDWEATQLQESQDLDGDDALARNAWAKLVHVESGRVLYIPSSHHTFQVGRAHCKGFFNDNTISINHCKISCINEESDRAVLQDNSSNGTIIRKTYVHRRAAYLLDGDVVFFGRTCQYSFHMLKNRRSKPPQDGISADYLIQEEKILGAGGCGTVFKGHEIRSHRPVAIKRIDKASVQSLKLVDRESVIMEKLDHPNIVQFKGQYEDDQYVYFVLELVDGGDLHGWINKQPSKRLPEDITRAIIYQACLGLSYAHYNNVAHRDIKAENILLTKDNPIGVKIADFGLAKFTFTHSGLKSDVGTLQYKPPEILLTGQGTFDRYDTKVDSYSLGVTVYVMLRGSYPFKVTPDALTPNAIRNRRLDVRPIAELGISLTAIDFVGKLMHHDPEQRMSVDDALRHAWLSGFDMNRASSFGSAVSVGTGTTASALSESLNAFHIDRHTEPYPETSSGYVDRQLNPPERPLQAVQSSFSNASGSDLLFGNSYGPGGGSSPRSPYSAKFAAAEETIARATKRKMASSSPKAPRGSGSENAPDGLGDVRPPSERRRSARLRAADAARSKQESFDRRRHRPRPRTERGGPSS</sequence>
<dbReference type="InterPro" id="IPR000719">
    <property type="entry name" value="Prot_kinase_dom"/>
</dbReference>
<feature type="cross-link" description="Glycyl lysine isopeptide (Lys-Gly) (interchain with G-Cter in SUMO2)" evidence="9">
    <location>
        <position position="285"/>
    </location>
</feature>
<evidence type="ECO:0000256" key="3">
    <source>
        <dbReference type="ARBA" id="ARBA00022679"/>
    </source>
</evidence>
<evidence type="ECO:0000313" key="14">
    <source>
        <dbReference type="Proteomes" id="UP000027195"/>
    </source>
</evidence>
<feature type="binding site" evidence="8">
    <location>
        <begin position="287"/>
        <end position="288"/>
    </location>
    <ligand>
        <name>ATP</name>
        <dbReference type="ChEBI" id="CHEBI:30616"/>
    </ligand>
</feature>
<keyword evidence="5" id="KW-0418">Kinase</keyword>
<evidence type="ECO:0000256" key="7">
    <source>
        <dbReference type="PIRSR" id="PIRSR630616-1"/>
    </source>
</evidence>
<feature type="region of interest" description="Disordered" evidence="10">
    <location>
        <begin position="460"/>
        <end position="489"/>
    </location>
</feature>
<dbReference type="SUPFAM" id="SSF56112">
    <property type="entry name" value="Protein kinase-like (PK-like)"/>
    <property type="match status" value="1"/>
</dbReference>
<feature type="active site" description="Proton acceptor" evidence="7">
    <location>
        <position position="283"/>
    </location>
</feature>
<dbReference type="Gene3D" id="1.10.510.10">
    <property type="entry name" value="Transferase(Phosphotransferase) domain 1"/>
    <property type="match status" value="1"/>
</dbReference>
<evidence type="ECO:0000256" key="6">
    <source>
        <dbReference type="ARBA" id="ARBA00022840"/>
    </source>
</evidence>
<evidence type="ECO:0000256" key="9">
    <source>
        <dbReference type="PIRSR" id="PIRSR630616-3"/>
    </source>
</evidence>
<dbReference type="GO" id="GO:0004674">
    <property type="term" value="F:protein serine/threonine kinase activity"/>
    <property type="evidence" value="ECO:0007669"/>
    <property type="project" value="UniProtKB-KW"/>
</dbReference>
<dbReference type="AlphaFoldDB" id="A0A067M5A3"/>
<keyword evidence="6 8" id="KW-0067">ATP-binding</keyword>
<dbReference type="PROSITE" id="PS00108">
    <property type="entry name" value="PROTEIN_KINASE_ST"/>
    <property type="match status" value="1"/>
</dbReference>
<dbReference type="InterPro" id="IPR030616">
    <property type="entry name" value="Aur-like"/>
</dbReference>
<name>A0A067M5A3_BOTB1</name>